<keyword evidence="8" id="KW-0460">Magnesium</keyword>
<gene>
    <name evidence="15" type="ORF">DFR50_103138</name>
</gene>
<proteinExistence type="inferred from homology"/>
<evidence type="ECO:0000256" key="5">
    <source>
        <dbReference type="ARBA" id="ARBA00022553"/>
    </source>
</evidence>
<dbReference type="PANTHER" id="PTHR43520:SF5">
    <property type="entry name" value="CATION-TRANSPORTING P-TYPE ATPASE-RELATED"/>
    <property type="match status" value="1"/>
</dbReference>
<dbReference type="InterPro" id="IPR023214">
    <property type="entry name" value="HAD_sf"/>
</dbReference>
<dbReference type="SFLD" id="SFLDF00027">
    <property type="entry name" value="p-type_atpase"/>
    <property type="match status" value="1"/>
</dbReference>
<dbReference type="PROSITE" id="PS51257">
    <property type="entry name" value="PROKAR_LIPOPROTEIN"/>
    <property type="match status" value="1"/>
</dbReference>
<keyword evidence="12 13" id="KW-0472">Membrane</keyword>
<feature type="transmembrane region" description="Helical" evidence="13">
    <location>
        <begin position="562"/>
        <end position="580"/>
    </location>
</feature>
<organism evidence="15 16">
    <name type="scientific">Roseiarcus fermentans</name>
    <dbReference type="NCBI Taxonomy" id="1473586"/>
    <lineage>
        <taxon>Bacteria</taxon>
        <taxon>Pseudomonadati</taxon>
        <taxon>Pseudomonadota</taxon>
        <taxon>Alphaproteobacteria</taxon>
        <taxon>Hyphomicrobiales</taxon>
        <taxon>Roseiarcaceae</taxon>
        <taxon>Roseiarcus</taxon>
    </lineage>
</organism>
<keyword evidence="5" id="KW-0597">Phosphoprotein</keyword>
<evidence type="ECO:0000256" key="6">
    <source>
        <dbReference type="ARBA" id="ARBA00022692"/>
    </source>
</evidence>
<dbReference type="GO" id="GO:0016020">
    <property type="term" value="C:membrane"/>
    <property type="evidence" value="ECO:0007669"/>
    <property type="project" value="InterPro"/>
</dbReference>
<evidence type="ECO:0000256" key="11">
    <source>
        <dbReference type="ARBA" id="ARBA00023065"/>
    </source>
</evidence>
<dbReference type="SUPFAM" id="SSF56784">
    <property type="entry name" value="HAD-like"/>
    <property type="match status" value="1"/>
</dbReference>
<dbReference type="PROSITE" id="PS00154">
    <property type="entry name" value="ATPASE_E1_E2"/>
    <property type="match status" value="1"/>
</dbReference>
<dbReference type="RefSeq" id="WP_170153041.1">
    <property type="nucleotide sequence ID" value="NZ_QNRK01000003.1"/>
</dbReference>
<feature type="domain" description="P-type ATPase A" evidence="14">
    <location>
        <begin position="119"/>
        <end position="216"/>
    </location>
</feature>
<evidence type="ECO:0000256" key="12">
    <source>
        <dbReference type="ARBA" id="ARBA00023136"/>
    </source>
</evidence>
<keyword evidence="4" id="KW-1003">Cell membrane</keyword>
<comment type="caution">
    <text evidence="15">The sequence shown here is derived from an EMBL/GenBank/DDBJ whole genome shotgun (WGS) entry which is preliminary data.</text>
</comment>
<name>A0A366FRG8_9HYPH</name>
<evidence type="ECO:0000256" key="4">
    <source>
        <dbReference type="ARBA" id="ARBA00022475"/>
    </source>
</evidence>
<dbReference type="GO" id="GO:0043682">
    <property type="term" value="F:P-type divalent copper transporter activity"/>
    <property type="evidence" value="ECO:0007669"/>
    <property type="project" value="TreeGrafter"/>
</dbReference>
<dbReference type="NCBIfam" id="TIGR01494">
    <property type="entry name" value="ATPase_P-type"/>
    <property type="match status" value="1"/>
</dbReference>
<dbReference type="InterPro" id="IPR036412">
    <property type="entry name" value="HAD-like_sf"/>
</dbReference>
<dbReference type="SUPFAM" id="SSF81653">
    <property type="entry name" value="Calcium ATPase, transduction domain A"/>
    <property type="match status" value="1"/>
</dbReference>
<evidence type="ECO:0000256" key="13">
    <source>
        <dbReference type="SAM" id="Phobius"/>
    </source>
</evidence>
<dbReference type="GO" id="GO:0005524">
    <property type="term" value="F:ATP binding"/>
    <property type="evidence" value="ECO:0007669"/>
    <property type="project" value="InterPro"/>
</dbReference>
<dbReference type="Pfam" id="PF00702">
    <property type="entry name" value="Hydrolase"/>
    <property type="match status" value="1"/>
</dbReference>
<keyword evidence="7" id="KW-0479">Metal-binding</keyword>
<dbReference type="InterPro" id="IPR023299">
    <property type="entry name" value="ATPase_P-typ_cyto_dom_N"/>
</dbReference>
<evidence type="ECO:0000256" key="1">
    <source>
        <dbReference type="ARBA" id="ARBA00004651"/>
    </source>
</evidence>
<keyword evidence="11" id="KW-0406">Ion transport</keyword>
<keyword evidence="3" id="KW-0813">Transport</keyword>
<dbReference type="InterPro" id="IPR018303">
    <property type="entry name" value="ATPase_P-typ_P_site"/>
</dbReference>
<evidence type="ECO:0000259" key="14">
    <source>
        <dbReference type="Pfam" id="PF00122"/>
    </source>
</evidence>
<evidence type="ECO:0000256" key="10">
    <source>
        <dbReference type="ARBA" id="ARBA00022989"/>
    </source>
</evidence>
<dbReference type="Proteomes" id="UP000253529">
    <property type="component" value="Unassembled WGS sequence"/>
</dbReference>
<dbReference type="GO" id="GO:0055070">
    <property type="term" value="P:copper ion homeostasis"/>
    <property type="evidence" value="ECO:0007669"/>
    <property type="project" value="TreeGrafter"/>
</dbReference>
<keyword evidence="16" id="KW-1185">Reference proteome</keyword>
<reference evidence="15 16" key="1">
    <citation type="submission" date="2018-06" db="EMBL/GenBank/DDBJ databases">
        <title>Genomic Encyclopedia of Type Strains, Phase IV (KMG-IV): sequencing the most valuable type-strain genomes for metagenomic binning, comparative biology and taxonomic classification.</title>
        <authorList>
            <person name="Goeker M."/>
        </authorList>
    </citation>
    <scope>NUCLEOTIDE SEQUENCE [LARGE SCALE GENOMIC DNA]</scope>
    <source>
        <strain evidence="15 16">DSM 24875</strain>
    </source>
</reference>
<evidence type="ECO:0000256" key="7">
    <source>
        <dbReference type="ARBA" id="ARBA00022723"/>
    </source>
</evidence>
<evidence type="ECO:0000256" key="8">
    <source>
        <dbReference type="ARBA" id="ARBA00022842"/>
    </source>
</evidence>
<dbReference type="GO" id="GO:0016887">
    <property type="term" value="F:ATP hydrolysis activity"/>
    <property type="evidence" value="ECO:0007669"/>
    <property type="project" value="InterPro"/>
</dbReference>
<dbReference type="EMBL" id="QNRK01000003">
    <property type="protein sequence ID" value="RBP17252.1"/>
    <property type="molecule type" value="Genomic_DNA"/>
</dbReference>
<comment type="subcellular location">
    <subcellularLocation>
        <location evidence="1">Cell membrane</location>
        <topology evidence="1">Multi-pass membrane protein</topology>
    </subcellularLocation>
</comment>
<dbReference type="Gene3D" id="3.40.50.1000">
    <property type="entry name" value="HAD superfamily/HAD-like"/>
    <property type="match status" value="1"/>
</dbReference>
<dbReference type="AlphaFoldDB" id="A0A366FRG8"/>
<evidence type="ECO:0000256" key="9">
    <source>
        <dbReference type="ARBA" id="ARBA00022967"/>
    </source>
</evidence>
<dbReference type="GO" id="GO:0005507">
    <property type="term" value="F:copper ion binding"/>
    <property type="evidence" value="ECO:0007669"/>
    <property type="project" value="TreeGrafter"/>
</dbReference>
<dbReference type="SFLD" id="SFLDG00002">
    <property type="entry name" value="C1.7:_P-type_atpase_like"/>
    <property type="match status" value="1"/>
</dbReference>
<sequence length="620" mass="65463">MQRFLAVSDQSARQPLVAGGVTACLLLAPVAPPLVLAAPALATFGVIPSLESAIADLRDRGRLSEDAADVVIDSLVILAQTFWAIPLAMILVWVRKRLLLAVKDHARQDVSRYFRAGAKRVWVLVDGVEVETPIGSLRRDDRVIVHAGETFPADGVVIDGTGLVDQRTMTGEERPADLFEGQPALARTQLIAGRVTVRVTRAGDETVAGQVVALLERTTEYRLTIDTKAEEKNERTVPYRLGAAIAALPFLGPYGAAGLLNLAHPGAWEIIYAPIGMLHLLSSCAREGILITDGRTLEILPGVDTIVFDKTGTLTDQIPLVESVRCVAGVSEREVLQWAAAVEQRLSHPIARAICAEAARRGVARAGAAALEYTISNGAQADVEGAPVIVGSARYMSAMGVDLSRSPSSSEGGSPDGVVVHVARAGRHVGSIVVRPRIRPEAAAVVSALRARGIAVRILSGDGRAQTARVARELGVDGFDAEVLPSGKSEVIRRLQARGRRVCFVGDGVNDLVALRQANVSIAVADAAAAAQAVASVVLVEHDLRRVLDLLEATDRFRERSGAALAVTAPIAIGAAAGVLFGNFGFFASVLANQAQVLSGVAVMARKWPLRSDPSSLISR</sequence>
<evidence type="ECO:0000313" key="16">
    <source>
        <dbReference type="Proteomes" id="UP000253529"/>
    </source>
</evidence>
<evidence type="ECO:0000313" key="15">
    <source>
        <dbReference type="EMBL" id="RBP17252.1"/>
    </source>
</evidence>
<protein>
    <submittedName>
        <fullName evidence="15">P-type E1-E2 ATPase/heavy metal translocating P-type ATPase</fullName>
    </submittedName>
</protein>
<accession>A0A366FRG8</accession>
<dbReference type="GO" id="GO:0012505">
    <property type="term" value="C:endomembrane system"/>
    <property type="evidence" value="ECO:0007669"/>
    <property type="project" value="UniProtKB-SubCell"/>
</dbReference>
<dbReference type="InterPro" id="IPR001757">
    <property type="entry name" value="P_typ_ATPase"/>
</dbReference>
<dbReference type="Gene3D" id="2.70.150.10">
    <property type="entry name" value="Calcium-transporting ATPase, cytoplasmic transduction domain A"/>
    <property type="match status" value="1"/>
</dbReference>
<feature type="transmembrane region" description="Helical" evidence="13">
    <location>
        <begin position="70"/>
        <end position="94"/>
    </location>
</feature>
<dbReference type="SFLD" id="SFLDS00003">
    <property type="entry name" value="Haloacid_Dehalogenase"/>
    <property type="match status" value="1"/>
</dbReference>
<dbReference type="InterPro" id="IPR059000">
    <property type="entry name" value="ATPase_P-type_domA"/>
</dbReference>
<dbReference type="Gene3D" id="3.40.1110.10">
    <property type="entry name" value="Calcium-transporting ATPase, cytoplasmic domain N"/>
    <property type="match status" value="1"/>
</dbReference>
<dbReference type="PANTHER" id="PTHR43520">
    <property type="entry name" value="ATP7, ISOFORM B"/>
    <property type="match status" value="1"/>
</dbReference>
<keyword evidence="10 13" id="KW-1133">Transmembrane helix</keyword>
<keyword evidence="6 13" id="KW-0812">Transmembrane</keyword>
<keyword evidence="9" id="KW-1278">Translocase</keyword>
<dbReference type="Pfam" id="PF00122">
    <property type="entry name" value="E1-E2_ATPase"/>
    <property type="match status" value="1"/>
</dbReference>
<dbReference type="InterPro" id="IPR044492">
    <property type="entry name" value="P_typ_ATPase_HD_dom"/>
</dbReference>
<dbReference type="PRINTS" id="PR00119">
    <property type="entry name" value="CATATPASE"/>
</dbReference>
<evidence type="ECO:0000256" key="3">
    <source>
        <dbReference type="ARBA" id="ARBA00022448"/>
    </source>
</evidence>
<comment type="similarity">
    <text evidence="2">Belongs to the cation transport ATPase (P-type) (TC 3.A.3) family. Type IB subfamily.</text>
</comment>
<dbReference type="InterPro" id="IPR008250">
    <property type="entry name" value="ATPase_P-typ_transduc_dom_A_sf"/>
</dbReference>
<evidence type="ECO:0000256" key="2">
    <source>
        <dbReference type="ARBA" id="ARBA00006024"/>
    </source>
</evidence>